<dbReference type="SUPFAM" id="SSF49452">
    <property type="entry name" value="Starch-binding domain-like"/>
    <property type="match status" value="1"/>
</dbReference>
<comment type="similarity">
    <text evidence="3">Belongs to the polysaccharide lyase 4 family.</text>
</comment>
<dbReference type="EC" id="4.2.2.23" evidence="4"/>
<dbReference type="GO" id="GO:0016829">
    <property type="term" value="F:lyase activity"/>
    <property type="evidence" value="ECO:0007669"/>
    <property type="project" value="UniProtKB-KW"/>
</dbReference>
<reference evidence="11" key="1">
    <citation type="submission" date="2022-10" db="EMBL/GenBank/DDBJ databases">
        <title>Luteolibacter sp. GHJ8, whole genome shotgun sequencing project.</title>
        <authorList>
            <person name="Zhao G."/>
            <person name="Shen L."/>
        </authorList>
    </citation>
    <scope>NUCLEOTIDE SEQUENCE</scope>
    <source>
        <strain evidence="11">GHJ8</strain>
    </source>
</reference>
<dbReference type="Gene3D" id="2.60.120.260">
    <property type="entry name" value="Galactose-binding domain-like"/>
    <property type="match status" value="1"/>
</dbReference>
<dbReference type="InterPro" id="IPR013784">
    <property type="entry name" value="Carb-bd-like_fold"/>
</dbReference>
<feature type="signal peptide" evidence="8">
    <location>
        <begin position="1"/>
        <end position="23"/>
    </location>
</feature>
<comment type="caution">
    <text evidence="11">The sequence shown here is derived from an EMBL/GenBank/DDBJ whole genome shotgun (WGS) entry which is preliminary data.</text>
</comment>
<evidence type="ECO:0000256" key="5">
    <source>
        <dbReference type="ARBA" id="ARBA00022525"/>
    </source>
</evidence>
<evidence type="ECO:0000256" key="4">
    <source>
        <dbReference type="ARBA" id="ARBA00012437"/>
    </source>
</evidence>
<evidence type="ECO:0000256" key="2">
    <source>
        <dbReference type="ARBA" id="ARBA00004613"/>
    </source>
</evidence>
<dbReference type="InterPro" id="IPR029413">
    <property type="entry name" value="RG-lyase_II"/>
</dbReference>
<organism evidence="11 12">
    <name type="scientific">Luteolibacter rhizosphaerae</name>
    <dbReference type="NCBI Taxonomy" id="2989719"/>
    <lineage>
        <taxon>Bacteria</taxon>
        <taxon>Pseudomonadati</taxon>
        <taxon>Verrucomicrobiota</taxon>
        <taxon>Verrucomicrobiia</taxon>
        <taxon>Verrucomicrobiales</taxon>
        <taxon>Verrucomicrobiaceae</taxon>
        <taxon>Luteolibacter</taxon>
    </lineage>
</organism>
<dbReference type="Pfam" id="PF14683">
    <property type="entry name" value="CBM-like"/>
    <property type="match status" value="1"/>
</dbReference>
<evidence type="ECO:0000313" key="11">
    <source>
        <dbReference type="EMBL" id="MCW1914055.1"/>
    </source>
</evidence>
<dbReference type="InterPro" id="IPR051850">
    <property type="entry name" value="Polysacch_Lyase_4"/>
</dbReference>
<dbReference type="InterPro" id="IPR014718">
    <property type="entry name" value="GH-type_carb-bd"/>
</dbReference>
<feature type="domain" description="Rhamnogalacturonan lyase" evidence="10">
    <location>
        <begin position="373"/>
        <end position="435"/>
    </location>
</feature>
<comment type="subcellular location">
    <subcellularLocation>
        <location evidence="2">Secreted</location>
    </subcellularLocation>
</comment>
<evidence type="ECO:0000256" key="6">
    <source>
        <dbReference type="ARBA" id="ARBA00022729"/>
    </source>
</evidence>
<dbReference type="SUPFAM" id="SSF74650">
    <property type="entry name" value="Galactose mutarotase-like"/>
    <property type="match status" value="1"/>
</dbReference>
<dbReference type="PANTHER" id="PTHR32018">
    <property type="entry name" value="RHAMNOGALACTURONATE LYASE FAMILY PROTEIN"/>
    <property type="match status" value="1"/>
</dbReference>
<evidence type="ECO:0000259" key="9">
    <source>
        <dbReference type="Pfam" id="PF14683"/>
    </source>
</evidence>
<dbReference type="CDD" id="cd10316">
    <property type="entry name" value="RGL4_M"/>
    <property type="match status" value="1"/>
</dbReference>
<sequence length="628" mass="69675">MKPAFYFRFLASLSLALTPLARAAVEVRDEGKTFLLRNGKISARVDKAKATLVSLKRGDLELIRGGTGYWSFSGGSDKGRIQGSPGSGGGRITLTGGAVGEVAIDCLYDGAPGTLPAHVSFRYALTESAEGVYIYGIFEHPAELPGFGIGEARYVVKPDPQVFDWFTVDAPRSRQMPTGQDWDRGTEANLKEARLLTSGIHKGEVEHKYGYSALFSDSPAYGWSSSERKIGLWMVNPSLEYIAGGPTKPELTGHLDVNPGGRPVLLNMWHGSHYGGTSLSVAKGEDWSMLVGPFLLHTNQGDNALGMWRDAMRTAVTEIKQWPYPWVDSPLYAAKERVAVTGKLTLKDPLAANKPGTMWVGLTAPDYEVRSRSGREKVSWQRNGKHYQYWARAAADGSFRIASVRPGTYTLHAFADGILGEFSKEQVRVEPGKAMRLGDLAWQVERSGPVAWEIGIPDRSAAEFRNGDRYWLWGHHLQYRKEFPRGVDFTIGKSDWKKDWNLCQPLELDDKGKVLGASTWRVRFDLKDAVDHRLRIALCGHRENDKLVITANGQAIGDSGRLHENGVMHRDGHRGLLTELSFRIPAEVLKKTGNVLELRLEGRVWHQGLLYDYLRLEQIDSTRAGGTL</sequence>
<keyword evidence="7 11" id="KW-0456">Lyase</keyword>
<name>A0ABT3G2K7_9BACT</name>
<evidence type="ECO:0000256" key="3">
    <source>
        <dbReference type="ARBA" id="ARBA00010418"/>
    </source>
</evidence>
<keyword evidence="12" id="KW-1185">Reference proteome</keyword>
<dbReference type="Proteomes" id="UP001165653">
    <property type="component" value="Unassembled WGS sequence"/>
</dbReference>
<feature type="chain" id="PRO_5046389125" description="rhamnogalacturonan endolyase" evidence="8">
    <location>
        <begin position="24"/>
        <end position="628"/>
    </location>
</feature>
<feature type="domain" description="Rhamnogalacturonan lyase" evidence="9">
    <location>
        <begin position="452"/>
        <end position="616"/>
    </location>
</feature>
<dbReference type="Gene3D" id="2.70.98.10">
    <property type="match status" value="1"/>
</dbReference>
<dbReference type="InterPro" id="IPR011013">
    <property type="entry name" value="Gal_mutarotase_sf_dom"/>
</dbReference>
<dbReference type="InterPro" id="IPR029411">
    <property type="entry name" value="RG-lyase_III"/>
</dbReference>
<evidence type="ECO:0000256" key="1">
    <source>
        <dbReference type="ARBA" id="ARBA00001324"/>
    </source>
</evidence>
<dbReference type="Gene3D" id="2.60.40.1120">
    <property type="entry name" value="Carboxypeptidase-like, regulatory domain"/>
    <property type="match status" value="1"/>
</dbReference>
<dbReference type="PANTHER" id="PTHR32018:SF1">
    <property type="entry name" value="RHAMNOGALACTURONAN ENDOLYASE"/>
    <property type="match status" value="1"/>
</dbReference>
<dbReference type="RefSeq" id="WP_264513560.1">
    <property type="nucleotide sequence ID" value="NZ_JAPDDR010000005.1"/>
</dbReference>
<evidence type="ECO:0000256" key="7">
    <source>
        <dbReference type="ARBA" id="ARBA00023239"/>
    </source>
</evidence>
<keyword evidence="5" id="KW-0964">Secreted</keyword>
<gene>
    <name evidence="11" type="ORF">OJ996_10745</name>
</gene>
<dbReference type="InterPro" id="IPR008979">
    <property type="entry name" value="Galactose-bd-like_sf"/>
</dbReference>
<dbReference type="InterPro" id="IPR010325">
    <property type="entry name" value="Rhamnogal_lyase"/>
</dbReference>
<dbReference type="SUPFAM" id="SSF49785">
    <property type="entry name" value="Galactose-binding domain-like"/>
    <property type="match status" value="1"/>
</dbReference>
<protein>
    <recommendedName>
        <fullName evidence="4">rhamnogalacturonan endolyase</fullName>
        <ecNumber evidence="4">4.2.2.23</ecNumber>
    </recommendedName>
</protein>
<evidence type="ECO:0000313" key="12">
    <source>
        <dbReference type="Proteomes" id="UP001165653"/>
    </source>
</evidence>
<dbReference type="EMBL" id="JAPDDR010000005">
    <property type="protein sequence ID" value="MCW1914055.1"/>
    <property type="molecule type" value="Genomic_DNA"/>
</dbReference>
<evidence type="ECO:0000259" key="10">
    <source>
        <dbReference type="Pfam" id="PF14686"/>
    </source>
</evidence>
<keyword evidence="6 8" id="KW-0732">Signal</keyword>
<dbReference type="Pfam" id="PF06045">
    <property type="entry name" value="Rhamnogal_lyase"/>
    <property type="match status" value="1"/>
</dbReference>
<accession>A0ABT3G2K7</accession>
<dbReference type="Pfam" id="PF14686">
    <property type="entry name" value="fn3_3"/>
    <property type="match status" value="1"/>
</dbReference>
<proteinExistence type="inferred from homology"/>
<evidence type="ECO:0000256" key="8">
    <source>
        <dbReference type="SAM" id="SignalP"/>
    </source>
</evidence>
<comment type="catalytic activity">
    <reaction evidence="1">
        <text>Endotype eliminative cleavage of L-alpha-rhamnopyranosyl-(1-&gt;4)-alpha-D-galactopyranosyluronic acid bonds of rhamnogalacturonan I domains in ramified hairy regions of pectin leaving L-rhamnopyranose at the reducing end and 4-deoxy-4,5-unsaturated D-galactopyranosyluronic acid at the non-reducing end.</text>
        <dbReference type="EC" id="4.2.2.23"/>
    </reaction>
</comment>